<keyword evidence="2" id="KW-1185">Reference proteome</keyword>
<dbReference type="AlphaFoldDB" id="A0A3S4MIR3"/>
<organism evidence="1 2">
    <name type="scientific">Paenirhodobacter huangdaonensis</name>
    <dbReference type="NCBI Taxonomy" id="2501515"/>
    <lineage>
        <taxon>Bacteria</taxon>
        <taxon>Pseudomonadati</taxon>
        <taxon>Pseudomonadota</taxon>
        <taxon>Alphaproteobacteria</taxon>
        <taxon>Rhodobacterales</taxon>
        <taxon>Rhodobacter group</taxon>
        <taxon>Paenirhodobacter</taxon>
    </lineage>
</organism>
<dbReference type="RefSeq" id="WP_128155715.1">
    <property type="nucleotide sequence ID" value="NZ_JBHSOM010000009.1"/>
</dbReference>
<comment type="caution">
    <text evidence="1">The sequence shown here is derived from an EMBL/GenBank/DDBJ whole genome shotgun (WGS) entry which is preliminary data.</text>
</comment>
<dbReference type="Proteomes" id="UP000288071">
    <property type="component" value="Unassembled WGS sequence"/>
</dbReference>
<evidence type="ECO:0008006" key="3">
    <source>
        <dbReference type="Google" id="ProtNLM"/>
    </source>
</evidence>
<dbReference type="EMBL" id="SAVA01000003">
    <property type="protein sequence ID" value="RWR53454.1"/>
    <property type="molecule type" value="Genomic_DNA"/>
</dbReference>
<dbReference type="InterPro" id="IPR027417">
    <property type="entry name" value="P-loop_NTPase"/>
</dbReference>
<dbReference type="SUPFAM" id="SSF52540">
    <property type="entry name" value="P-loop containing nucleoside triphosphate hydrolases"/>
    <property type="match status" value="1"/>
</dbReference>
<gene>
    <name evidence="1" type="ORF">EOW66_07035</name>
</gene>
<name>A0A3S4MIR3_9RHOB</name>
<reference evidence="1" key="2">
    <citation type="submission" date="2019-01" db="EMBL/GenBank/DDBJ databases">
        <authorList>
            <person name="Li Y."/>
        </authorList>
    </citation>
    <scope>NUCLEOTIDE SEQUENCE [LARGE SCALE GENOMIC DNA]</scope>
    <source>
        <strain evidence="1">CGMCC 1.12963</strain>
    </source>
</reference>
<evidence type="ECO:0000313" key="1">
    <source>
        <dbReference type="EMBL" id="RWR53454.1"/>
    </source>
</evidence>
<proteinExistence type="predicted"/>
<accession>A0A3S4MIR3</accession>
<protein>
    <recommendedName>
        <fullName evidence="3">Sulfotransferase family protein</fullName>
    </recommendedName>
</protein>
<evidence type="ECO:0000313" key="2">
    <source>
        <dbReference type="Proteomes" id="UP000288071"/>
    </source>
</evidence>
<sequence>MTLQRVIIHPGFHKTGTSSVQRALRTCRADLAPLWQIGLEEDFPDAAAAARAYSLRRDPLDLGLFQQALADWIETLELAGTEGLLLSCESLMGEIPGPPGGARDYSAGPDLAVALVEVLRAAFGSNIAVTLHLSTRDSADWLESLHWQLVRGGLVDERFGAFARRMRGHTDLGAQARAIAAAVAAVPVQIAPLEEMTGPEGPLGPLLDLMGWPAAQRQAFQAMPRVNARPPHVDRLHLANRFARINRRVEGREAAKAVKQRMMARIWARARRTRAPNEEQA</sequence>
<reference evidence="1" key="1">
    <citation type="submission" date="2019-01" db="EMBL/GenBank/DDBJ databases">
        <title>Sinorhodobacter populi sp. nov. isolated from the symptomatic bark tissue of Populus euramericana canker.</title>
        <authorList>
            <person name="Xu G."/>
        </authorList>
    </citation>
    <scope>NUCLEOTIDE SEQUENCE [LARGE SCALE GENOMIC DNA]</scope>
    <source>
        <strain evidence="1">CGMCC 1.12963</strain>
    </source>
</reference>